<organism evidence="1 2">
    <name type="scientific">Nocardia colli</name>
    <dbReference type="NCBI Taxonomy" id="2545717"/>
    <lineage>
        <taxon>Bacteria</taxon>
        <taxon>Bacillati</taxon>
        <taxon>Actinomycetota</taxon>
        <taxon>Actinomycetes</taxon>
        <taxon>Mycobacteriales</taxon>
        <taxon>Nocardiaceae</taxon>
        <taxon>Nocardia</taxon>
    </lineage>
</organism>
<dbReference type="RefSeq" id="WP_150402503.1">
    <property type="nucleotide sequence ID" value="NZ_VXLC01000004.1"/>
</dbReference>
<dbReference type="Pfam" id="PF08922">
    <property type="entry name" value="DUF1905"/>
    <property type="match status" value="1"/>
</dbReference>
<dbReference type="Proteomes" id="UP000323876">
    <property type="component" value="Unassembled WGS sequence"/>
</dbReference>
<evidence type="ECO:0000313" key="1">
    <source>
        <dbReference type="EMBL" id="KAA8888337.1"/>
    </source>
</evidence>
<dbReference type="OrthoDB" id="2604865at2"/>
<dbReference type="InterPro" id="IPR037079">
    <property type="entry name" value="AF2212/PG0164-like_sf"/>
</dbReference>
<protein>
    <submittedName>
        <fullName evidence="1">DUF1905 domain-containing protein</fullName>
    </submittedName>
</protein>
<gene>
    <name evidence="1" type="ORF">F3087_14965</name>
</gene>
<reference evidence="1 2" key="1">
    <citation type="submission" date="2019-09" db="EMBL/GenBank/DDBJ databases">
        <authorList>
            <person name="Wang X."/>
        </authorList>
    </citation>
    <scope>NUCLEOTIDE SEQUENCE [LARGE SCALE GENOMIC DNA]</scope>
    <source>
        <strain evidence="1 2">CICC 11023</strain>
    </source>
</reference>
<dbReference type="AlphaFoldDB" id="A0A5N0EG25"/>
<dbReference type="EMBL" id="VXLC01000004">
    <property type="protein sequence ID" value="KAA8888337.1"/>
    <property type="molecule type" value="Genomic_DNA"/>
</dbReference>
<keyword evidence="2" id="KW-1185">Reference proteome</keyword>
<name>A0A5N0EG25_9NOCA</name>
<dbReference type="Gene3D" id="2.40.30.100">
    <property type="entry name" value="AF2212/PG0164-like"/>
    <property type="match status" value="1"/>
</dbReference>
<comment type="caution">
    <text evidence="1">The sequence shown here is derived from an EMBL/GenBank/DDBJ whole genome shotgun (WGS) entry which is preliminary data.</text>
</comment>
<dbReference type="InterPro" id="IPR015018">
    <property type="entry name" value="DUF1905"/>
</dbReference>
<evidence type="ECO:0000313" key="2">
    <source>
        <dbReference type="Proteomes" id="UP000323876"/>
    </source>
</evidence>
<accession>A0A5N0EG25</accession>
<dbReference type="Pfam" id="PF13376">
    <property type="entry name" value="OmdA"/>
    <property type="match status" value="1"/>
</dbReference>
<dbReference type="SUPFAM" id="SSF141694">
    <property type="entry name" value="AF2212/PG0164-like"/>
    <property type="match status" value="1"/>
</dbReference>
<sequence length="144" mass="14942">MQQFEAIIEAGAGGGAYVAVPGEVVAALGGGGRIPVAAAFDGVEYRGSIADMGSGPCLGVLEAIRTELGKQPGDRVVVTVARDDAERTIEIPDDLAAALSTAGLAATFDELSYSRRREHVTAVTEAKRAETRARRITKVVESLS</sequence>
<proteinExistence type="predicted"/>